<organism evidence="1 2">
    <name type="scientific">Candidatus Faecivivens stercoripullorum</name>
    <dbReference type="NCBI Taxonomy" id="2840805"/>
    <lineage>
        <taxon>Bacteria</taxon>
        <taxon>Bacillati</taxon>
        <taxon>Bacillota</taxon>
        <taxon>Clostridia</taxon>
        <taxon>Eubacteriales</taxon>
        <taxon>Oscillospiraceae</taxon>
        <taxon>Oscillospiraceae incertae sedis</taxon>
        <taxon>Candidatus Faecivivens</taxon>
    </lineage>
</organism>
<dbReference type="EMBL" id="DVLW01000092">
    <property type="protein sequence ID" value="HIT94210.1"/>
    <property type="molecule type" value="Genomic_DNA"/>
</dbReference>
<name>A0A9D1KRK7_9FIRM</name>
<dbReference type="GO" id="GO:0016791">
    <property type="term" value="F:phosphatase activity"/>
    <property type="evidence" value="ECO:0007669"/>
    <property type="project" value="TreeGrafter"/>
</dbReference>
<dbReference type="NCBIfam" id="TIGR01484">
    <property type="entry name" value="HAD-SF-IIB"/>
    <property type="match status" value="1"/>
</dbReference>
<dbReference type="Gene3D" id="3.40.50.1000">
    <property type="entry name" value="HAD superfamily/HAD-like"/>
    <property type="match status" value="1"/>
</dbReference>
<dbReference type="GO" id="GO:0000287">
    <property type="term" value="F:magnesium ion binding"/>
    <property type="evidence" value="ECO:0007669"/>
    <property type="project" value="TreeGrafter"/>
</dbReference>
<dbReference type="PANTHER" id="PTHR10000">
    <property type="entry name" value="PHOSPHOSERINE PHOSPHATASE"/>
    <property type="match status" value="1"/>
</dbReference>
<dbReference type="InterPro" id="IPR006379">
    <property type="entry name" value="HAD-SF_hydro_IIB"/>
</dbReference>
<dbReference type="SFLD" id="SFLDS00003">
    <property type="entry name" value="Haloacid_Dehalogenase"/>
    <property type="match status" value="1"/>
</dbReference>
<sequence>MENTKNIIFFDVDGTLVVCGAKEYIPQSAIDAIHAARAKGNLCYLCTGRSAAEIYPFILEVGFDGIIGAGGSYVQIGDKMLYHHTISRKSLEHLTRYFDENGFDYYLESNDGLFASKNLVDRLERILYGDWEHDPAAAAKKAAGSDFIDAMKPLDDMPRGYNKVCFLEKEGLPWEAVEKEFGGEFTIIRCTVPSFGDNSGELTVPNSNKSYAIDTLIKHLGIPRENTYAFGDGMNDAEMLQYVAHGIAMGNAKDGLKAIADEVTASQTEDGIALSMKKHGLC</sequence>
<dbReference type="PANTHER" id="PTHR10000:SF25">
    <property type="entry name" value="PHOSPHATASE YKRA-RELATED"/>
    <property type="match status" value="1"/>
</dbReference>
<dbReference type="Pfam" id="PF08282">
    <property type="entry name" value="Hydrolase_3"/>
    <property type="match status" value="1"/>
</dbReference>
<reference evidence="1" key="2">
    <citation type="journal article" date="2021" name="PeerJ">
        <title>Extensive microbial diversity within the chicken gut microbiome revealed by metagenomics and culture.</title>
        <authorList>
            <person name="Gilroy R."/>
            <person name="Ravi A."/>
            <person name="Getino M."/>
            <person name="Pursley I."/>
            <person name="Horton D.L."/>
            <person name="Alikhan N.F."/>
            <person name="Baker D."/>
            <person name="Gharbi K."/>
            <person name="Hall N."/>
            <person name="Watson M."/>
            <person name="Adriaenssens E.M."/>
            <person name="Foster-Nyarko E."/>
            <person name="Jarju S."/>
            <person name="Secka A."/>
            <person name="Antonio M."/>
            <person name="Oren A."/>
            <person name="Chaudhuri R.R."/>
            <person name="La Ragione R."/>
            <person name="Hildebrand F."/>
            <person name="Pallen M.J."/>
        </authorList>
    </citation>
    <scope>NUCLEOTIDE SEQUENCE</scope>
    <source>
        <strain evidence="1">ChiBcec7-5410</strain>
    </source>
</reference>
<dbReference type="GO" id="GO:0005829">
    <property type="term" value="C:cytosol"/>
    <property type="evidence" value="ECO:0007669"/>
    <property type="project" value="TreeGrafter"/>
</dbReference>
<dbReference type="SUPFAM" id="SSF56784">
    <property type="entry name" value="HAD-like"/>
    <property type="match status" value="1"/>
</dbReference>
<protein>
    <submittedName>
        <fullName evidence="1">Cof-type HAD-IIB family hydrolase</fullName>
    </submittedName>
</protein>
<proteinExistence type="predicted"/>
<keyword evidence="1" id="KW-0378">Hydrolase</keyword>
<dbReference type="Proteomes" id="UP000824160">
    <property type="component" value="Unassembled WGS sequence"/>
</dbReference>
<dbReference type="SFLD" id="SFLDG01140">
    <property type="entry name" value="C2.B:_Phosphomannomutase_and_P"/>
    <property type="match status" value="1"/>
</dbReference>
<reference evidence="1" key="1">
    <citation type="submission" date="2020-10" db="EMBL/GenBank/DDBJ databases">
        <authorList>
            <person name="Gilroy R."/>
        </authorList>
    </citation>
    <scope>NUCLEOTIDE SEQUENCE</scope>
    <source>
        <strain evidence="1">ChiBcec7-5410</strain>
    </source>
</reference>
<dbReference type="InterPro" id="IPR036412">
    <property type="entry name" value="HAD-like_sf"/>
</dbReference>
<gene>
    <name evidence="1" type="ORF">IAC43_03420</name>
</gene>
<dbReference type="PROSITE" id="PS01229">
    <property type="entry name" value="COF_2"/>
    <property type="match status" value="1"/>
</dbReference>
<accession>A0A9D1KRK7</accession>
<dbReference type="Gene3D" id="3.30.1240.10">
    <property type="match status" value="1"/>
</dbReference>
<dbReference type="AlphaFoldDB" id="A0A9D1KRK7"/>
<dbReference type="NCBIfam" id="TIGR00099">
    <property type="entry name" value="Cof-subfamily"/>
    <property type="match status" value="1"/>
</dbReference>
<dbReference type="InterPro" id="IPR023214">
    <property type="entry name" value="HAD_sf"/>
</dbReference>
<evidence type="ECO:0000313" key="1">
    <source>
        <dbReference type="EMBL" id="HIT94210.1"/>
    </source>
</evidence>
<evidence type="ECO:0000313" key="2">
    <source>
        <dbReference type="Proteomes" id="UP000824160"/>
    </source>
</evidence>
<dbReference type="InterPro" id="IPR000150">
    <property type="entry name" value="Cof"/>
</dbReference>
<comment type="caution">
    <text evidence="1">The sequence shown here is derived from an EMBL/GenBank/DDBJ whole genome shotgun (WGS) entry which is preliminary data.</text>
</comment>